<name>A0A1H2RYS6_9BACL</name>
<accession>A0A1H2RYS6</accession>
<reference evidence="11" key="1">
    <citation type="submission" date="2016-10" db="EMBL/GenBank/DDBJ databases">
        <authorList>
            <person name="Varghese N."/>
        </authorList>
    </citation>
    <scope>NUCLEOTIDE SEQUENCE [LARGE SCALE GENOMIC DNA]</scope>
    <source>
        <strain evidence="11">DSM 12489</strain>
    </source>
</reference>
<evidence type="ECO:0000256" key="6">
    <source>
        <dbReference type="ARBA" id="ARBA00023136"/>
    </source>
</evidence>
<evidence type="ECO:0000259" key="8">
    <source>
        <dbReference type="PROSITE" id="PS50928"/>
    </source>
</evidence>
<comment type="similarity">
    <text evidence="7">Belongs to the binding-protein-dependent transport system permease family.</text>
</comment>
<dbReference type="CDD" id="cd06261">
    <property type="entry name" value="TM_PBP2"/>
    <property type="match status" value="1"/>
</dbReference>
<feature type="transmembrane region" description="Helical" evidence="7">
    <location>
        <begin position="161"/>
        <end position="182"/>
    </location>
</feature>
<keyword evidence="6 7" id="KW-0472">Membrane</keyword>
<keyword evidence="5 7" id="KW-1133">Transmembrane helix</keyword>
<feature type="domain" description="ABC transmembrane type-1" evidence="8">
    <location>
        <begin position="72"/>
        <end position="283"/>
    </location>
</feature>
<keyword evidence="3" id="KW-1003">Cell membrane</keyword>
<dbReference type="InterPro" id="IPR035906">
    <property type="entry name" value="MetI-like_sf"/>
</dbReference>
<dbReference type="Proteomes" id="UP001157137">
    <property type="component" value="Unassembled WGS sequence"/>
</dbReference>
<gene>
    <name evidence="9" type="ORF">Heshes_10950</name>
    <name evidence="10" type="ORF">SAMN04489725_103198</name>
</gene>
<feature type="transmembrane region" description="Helical" evidence="7">
    <location>
        <begin position="262"/>
        <end position="282"/>
    </location>
</feature>
<feature type="transmembrane region" description="Helical" evidence="7">
    <location>
        <begin position="109"/>
        <end position="129"/>
    </location>
</feature>
<evidence type="ECO:0000256" key="3">
    <source>
        <dbReference type="ARBA" id="ARBA00022475"/>
    </source>
</evidence>
<dbReference type="RefSeq" id="WP_083341127.1">
    <property type="nucleotide sequence ID" value="NZ_BSRA01000005.1"/>
</dbReference>
<dbReference type="GO" id="GO:0055085">
    <property type="term" value="P:transmembrane transport"/>
    <property type="evidence" value="ECO:0007669"/>
    <property type="project" value="InterPro"/>
</dbReference>
<dbReference type="Gene3D" id="1.10.3720.10">
    <property type="entry name" value="MetI-like"/>
    <property type="match status" value="1"/>
</dbReference>
<dbReference type="Proteomes" id="UP000182589">
    <property type="component" value="Unassembled WGS sequence"/>
</dbReference>
<dbReference type="PROSITE" id="PS50928">
    <property type="entry name" value="ABC_TM1"/>
    <property type="match status" value="1"/>
</dbReference>
<dbReference type="Pfam" id="PF00528">
    <property type="entry name" value="BPD_transp_1"/>
    <property type="match status" value="1"/>
</dbReference>
<keyword evidence="2 7" id="KW-0813">Transport</keyword>
<dbReference type="PANTHER" id="PTHR43005">
    <property type="entry name" value="BLR7065 PROTEIN"/>
    <property type="match status" value="1"/>
</dbReference>
<keyword evidence="4 7" id="KW-0812">Transmembrane</keyword>
<feature type="transmembrane region" description="Helical" evidence="7">
    <location>
        <begin position="12"/>
        <end position="35"/>
    </location>
</feature>
<dbReference type="GO" id="GO:0005886">
    <property type="term" value="C:plasma membrane"/>
    <property type="evidence" value="ECO:0007669"/>
    <property type="project" value="UniProtKB-SubCell"/>
</dbReference>
<reference evidence="10" key="2">
    <citation type="submission" date="2016-10" db="EMBL/GenBank/DDBJ databases">
        <authorList>
            <person name="de Groot N.N."/>
        </authorList>
    </citation>
    <scope>NUCLEOTIDE SEQUENCE [LARGE SCALE GENOMIC DNA]</scope>
    <source>
        <strain evidence="10">DSM 12489</strain>
    </source>
</reference>
<dbReference type="SUPFAM" id="SSF161098">
    <property type="entry name" value="MetI-like"/>
    <property type="match status" value="1"/>
</dbReference>
<evidence type="ECO:0000256" key="7">
    <source>
        <dbReference type="RuleBase" id="RU363032"/>
    </source>
</evidence>
<proteinExistence type="inferred from homology"/>
<dbReference type="PANTHER" id="PTHR43005:SF2">
    <property type="entry name" value="INTEGRAL MEMBRANE SUGAR TRANSPORT PROTEIN"/>
    <property type="match status" value="1"/>
</dbReference>
<evidence type="ECO:0000313" key="11">
    <source>
        <dbReference type="Proteomes" id="UP000182589"/>
    </source>
</evidence>
<feature type="transmembrane region" description="Helical" evidence="7">
    <location>
        <begin position="77"/>
        <end position="97"/>
    </location>
</feature>
<evidence type="ECO:0000313" key="10">
    <source>
        <dbReference type="EMBL" id="SDW24626.1"/>
    </source>
</evidence>
<dbReference type="AlphaFoldDB" id="A0A1H2RYS6"/>
<reference evidence="9" key="3">
    <citation type="submission" date="2023-02" db="EMBL/GenBank/DDBJ databases">
        <title>Proposal of a novel subspecies: Alicyclobacillus hesperidum subspecies aegle.</title>
        <authorList>
            <person name="Goto K."/>
            <person name="Fujii T."/>
            <person name="Yasui K."/>
            <person name="Mochida K."/>
            <person name="Kato-Tanaka Y."/>
            <person name="Morohoshi S."/>
            <person name="An S.Y."/>
            <person name="Kasai H."/>
            <person name="Yokota A."/>
        </authorList>
    </citation>
    <scope>NUCLEOTIDE SEQUENCE</scope>
    <source>
        <strain evidence="9">DSM 12766</strain>
    </source>
</reference>
<keyword evidence="11" id="KW-1185">Reference proteome</keyword>
<sequence>MNFHISYKAQRMFLILGFLIVPLALLVTFSLYPAIKLVLYSFTSWNGLTTSYPWVGLHNYIEIFRNPALFGVFIHNFSYFIGGLVQNVIALGFALLLSKKVKIRNGFRSILFIPYMLNAVAVVYIFQFMYQDNGAINTILRVVGLGALATDWIGNNHVINWALAFVSLWEYFPFNMVIYLAAIQSIPEDMYEAALLDGASAWQTLWYVTLPNLRAIIQVNLLLTVSGALEAFNIPFIMTNSAPAAATFLTQTMNVAFVFNNYGLASAMAIVLLVIVVLVISIQRKIVGGGDDVV</sequence>
<evidence type="ECO:0000256" key="2">
    <source>
        <dbReference type="ARBA" id="ARBA00022448"/>
    </source>
</evidence>
<feature type="transmembrane region" description="Helical" evidence="7">
    <location>
        <begin position="135"/>
        <end position="154"/>
    </location>
</feature>
<comment type="subcellular location">
    <subcellularLocation>
        <location evidence="1 7">Cell membrane</location>
        <topology evidence="1 7">Multi-pass membrane protein</topology>
    </subcellularLocation>
</comment>
<dbReference type="STRING" id="89784.SAMN04489725_103198"/>
<dbReference type="EMBL" id="FNOJ01000003">
    <property type="protein sequence ID" value="SDW24626.1"/>
    <property type="molecule type" value="Genomic_DNA"/>
</dbReference>
<evidence type="ECO:0000256" key="4">
    <source>
        <dbReference type="ARBA" id="ARBA00022692"/>
    </source>
</evidence>
<evidence type="ECO:0000256" key="5">
    <source>
        <dbReference type="ARBA" id="ARBA00022989"/>
    </source>
</evidence>
<evidence type="ECO:0000256" key="1">
    <source>
        <dbReference type="ARBA" id="ARBA00004651"/>
    </source>
</evidence>
<dbReference type="InterPro" id="IPR000515">
    <property type="entry name" value="MetI-like"/>
</dbReference>
<protein>
    <submittedName>
        <fullName evidence="9">ABC transporter permease</fullName>
    </submittedName>
    <submittedName>
        <fullName evidence="10">Carbohydrate ABC transporter membrane protein 1, CUT1 family</fullName>
    </submittedName>
</protein>
<evidence type="ECO:0000313" key="9">
    <source>
        <dbReference type="EMBL" id="GLV13411.1"/>
    </source>
</evidence>
<organism evidence="10 11">
    <name type="scientific">Alicyclobacillus hesperidum</name>
    <dbReference type="NCBI Taxonomy" id="89784"/>
    <lineage>
        <taxon>Bacteria</taxon>
        <taxon>Bacillati</taxon>
        <taxon>Bacillota</taxon>
        <taxon>Bacilli</taxon>
        <taxon>Bacillales</taxon>
        <taxon>Alicyclobacillaceae</taxon>
        <taxon>Alicyclobacillus</taxon>
    </lineage>
</organism>
<dbReference type="EMBL" id="BSRA01000005">
    <property type="protein sequence ID" value="GLV13411.1"/>
    <property type="molecule type" value="Genomic_DNA"/>
</dbReference>